<accession>A0A0K9NXM9</accession>
<feature type="region of interest" description="Disordered" evidence="8">
    <location>
        <begin position="1"/>
        <end position="31"/>
    </location>
</feature>
<dbReference type="GO" id="GO:0005634">
    <property type="term" value="C:nucleus"/>
    <property type="evidence" value="ECO:0000318"/>
    <property type="project" value="GO_Central"/>
</dbReference>
<feature type="DNA-binding region" description="Homeobox" evidence="5">
    <location>
        <begin position="32"/>
        <end position="91"/>
    </location>
</feature>
<evidence type="ECO:0000256" key="5">
    <source>
        <dbReference type="PROSITE-ProRule" id="PRU00108"/>
    </source>
</evidence>
<dbReference type="OMA" id="WSERKLE"/>
<proteinExistence type="inferred from homology"/>
<evidence type="ECO:0000256" key="3">
    <source>
        <dbReference type="ARBA" id="ARBA00023163"/>
    </source>
</evidence>
<evidence type="ECO:0000256" key="4">
    <source>
        <dbReference type="ARBA" id="ARBA00025748"/>
    </source>
</evidence>
<keyword evidence="5 6" id="KW-0371">Homeobox</keyword>
<comment type="caution">
    <text evidence="10">The sequence shown here is derived from an EMBL/GenBank/DDBJ whole genome shotgun (WGS) entry which is preliminary data.</text>
</comment>
<dbReference type="InterPro" id="IPR001356">
    <property type="entry name" value="HD"/>
</dbReference>
<keyword evidence="11" id="KW-1185">Reference proteome</keyword>
<evidence type="ECO:0000256" key="7">
    <source>
        <dbReference type="RuleBase" id="RU369038"/>
    </source>
</evidence>
<evidence type="ECO:0000256" key="2">
    <source>
        <dbReference type="ARBA" id="ARBA00023015"/>
    </source>
</evidence>
<dbReference type="GO" id="GO:0000981">
    <property type="term" value="F:DNA-binding transcription factor activity, RNA polymerase II-specific"/>
    <property type="evidence" value="ECO:0007669"/>
    <property type="project" value="UniProtKB-UniRule"/>
</dbReference>
<evidence type="ECO:0000256" key="8">
    <source>
        <dbReference type="SAM" id="MobiDB-lite"/>
    </source>
</evidence>
<protein>
    <recommendedName>
        <fullName evidence="7">Homeobox-leucine zipper protein</fullName>
    </recommendedName>
    <alternativeName>
        <fullName evidence="7">HD-ZIP protein</fullName>
    </alternativeName>
    <alternativeName>
        <fullName evidence="7">Homeodomain transcription factor</fullName>
    </alternativeName>
</protein>
<dbReference type="Pfam" id="PF00046">
    <property type="entry name" value="Homeodomain"/>
    <property type="match status" value="1"/>
</dbReference>
<reference evidence="11" key="1">
    <citation type="journal article" date="2016" name="Nature">
        <title>The genome of the seagrass Zostera marina reveals angiosperm adaptation to the sea.</title>
        <authorList>
            <person name="Olsen J.L."/>
            <person name="Rouze P."/>
            <person name="Verhelst B."/>
            <person name="Lin Y.-C."/>
            <person name="Bayer T."/>
            <person name="Collen J."/>
            <person name="Dattolo E."/>
            <person name="De Paoli E."/>
            <person name="Dittami S."/>
            <person name="Maumus F."/>
            <person name="Michel G."/>
            <person name="Kersting A."/>
            <person name="Lauritano C."/>
            <person name="Lohaus R."/>
            <person name="Toepel M."/>
            <person name="Tonon T."/>
            <person name="Vanneste K."/>
            <person name="Amirebrahimi M."/>
            <person name="Brakel J."/>
            <person name="Bostroem C."/>
            <person name="Chovatia M."/>
            <person name="Grimwood J."/>
            <person name="Jenkins J.W."/>
            <person name="Jueterbock A."/>
            <person name="Mraz A."/>
            <person name="Stam W.T."/>
            <person name="Tice H."/>
            <person name="Bornberg-Bauer E."/>
            <person name="Green P.J."/>
            <person name="Pearson G.A."/>
            <person name="Procaccini G."/>
            <person name="Duarte C.M."/>
            <person name="Schmutz J."/>
            <person name="Reusch T.B.H."/>
            <person name="Van de Peer Y."/>
        </authorList>
    </citation>
    <scope>NUCLEOTIDE SEQUENCE [LARGE SCALE GENOMIC DNA]</scope>
    <source>
        <strain evidence="11">cv. Finnish</strain>
    </source>
</reference>
<gene>
    <name evidence="10" type="ORF">ZOSMA_52G00940</name>
</gene>
<dbReference type="AlphaFoldDB" id="A0A0K9NXM9"/>
<dbReference type="PANTHER" id="PTHR24326">
    <property type="entry name" value="HOMEOBOX-LEUCINE ZIPPER PROTEIN"/>
    <property type="match status" value="1"/>
</dbReference>
<dbReference type="GO" id="GO:0045893">
    <property type="term" value="P:positive regulation of DNA-templated transcription"/>
    <property type="evidence" value="ECO:0000318"/>
    <property type="project" value="GO_Central"/>
</dbReference>
<dbReference type="SMART" id="SM00389">
    <property type="entry name" value="HOX"/>
    <property type="match status" value="1"/>
</dbReference>
<organism evidence="10 11">
    <name type="scientific">Zostera marina</name>
    <name type="common">Eelgrass</name>
    <dbReference type="NCBI Taxonomy" id="29655"/>
    <lineage>
        <taxon>Eukaryota</taxon>
        <taxon>Viridiplantae</taxon>
        <taxon>Streptophyta</taxon>
        <taxon>Embryophyta</taxon>
        <taxon>Tracheophyta</taxon>
        <taxon>Spermatophyta</taxon>
        <taxon>Magnoliopsida</taxon>
        <taxon>Liliopsida</taxon>
        <taxon>Zosteraceae</taxon>
        <taxon>Zostera</taxon>
    </lineage>
</organism>
<evidence type="ECO:0000256" key="1">
    <source>
        <dbReference type="ARBA" id="ARBA00004123"/>
    </source>
</evidence>
<dbReference type="CDD" id="cd00086">
    <property type="entry name" value="homeodomain"/>
    <property type="match status" value="1"/>
</dbReference>
<keyword evidence="5 6" id="KW-0238">DNA-binding</keyword>
<dbReference type="PROSITE" id="PS50071">
    <property type="entry name" value="HOMEOBOX_2"/>
    <property type="match status" value="1"/>
</dbReference>
<dbReference type="EMBL" id="LFYR01001488">
    <property type="protein sequence ID" value="KMZ61443.1"/>
    <property type="molecule type" value="Genomic_DNA"/>
</dbReference>
<keyword evidence="5 6" id="KW-0539">Nucleus</keyword>
<name>A0A0K9NXM9_ZOSMR</name>
<feature type="domain" description="Homeobox" evidence="9">
    <location>
        <begin position="30"/>
        <end position="90"/>
    </location>
</feature>
<evidence type="ECO:0000313" key="10">
    <source>
        <dbReference type="EMBL" id="KMZ61443.1"/>
    </source>
</evidence>
<dbReference type="PANTHER" id="PTHR24326:SF527">
    <property type="entry name" value="HOMEOBOX-LEUCINE ZIPPER PROTEIN ATHB-40"/>
    <property type="match status" value="1"/>
</dbReference>
<dbReference type="Proteomes" id="UP000036987">
    <property type="component" value="Unassembled WGS sequence"/>
</dbReference>
<evidence type="ECO:0000256" key="6">
    <source>
        <dbReference type="RuleBase" id="RU000682"/>
    </source>
</evidence>
<feature type="compositionally biased region" description="Basic residues" evidence="8">
    <location>
        <begin position="9"/>
        <end position="18"/>
    </location>
</feature>
<comment type="subcellular location">
    <subcellularLocation>
        <location evidence="1 5 6">Nucleus</location>
    </subcellularLocation>
</comment>
<keyword evidence="3 7" id="KW-0804">Transcription</keyword>
<sequence>MAEMEKKVNKAMRRRRKQVSTSEEEVSGDIEGKQMRRRLSVEQATFLEKCFWSERKLECARKVHLASETGLDPKQVVVWFQNRRARWKSKKMEEEYNKIKSLHNTISVEKIHLQTEVIHLTNQLADALKQIQHLHSILNISHCAGGARDNIGGGDEFNFSQLQAAELNGEVQEHVGMENMEGMDLDVFGLFNGFV</sequence>
<evidence type="ECO:0000259" key="9">
    <source>
        <dbReference type="PROSITE" id="PS50071"/>
    </source>
</evidence>
<evidence type="ECO:0000313" key="11">
    <source>
        <dbReference type="Proteomes" id="UP000036987"/>
    </source>
</evidence>
<dbReference type="InterPro" id="IPR045224">
    <property type="entry name" value="HDZip_class_I_plant"/>
</dbReference>
<comment type="function">
    <text evidence="7">Transcription factor.</text>
</comment>
<dbReference type="GO" id="GO:0043565">
    <property type="term" value="F:sequence-specific DNA binding"/>
    <property type="evidence" value="ECO:0000318"/>
    <property type="project" value="GO_Central"/>
</dbReference>
<dbReference type="InterPro" id="IPR009057">
    <property type="entry name" value="Homeodomain-like_sf"/>
</dbReference>
<dbReference type="OrthoDB" id="6159439at2759"/>
<keyword evidence="2 7" id="KW-0805">Transcription regulation</keyword>
<dbReference type="SUPFAM" id="SSF46689">
    <property type="entry name" value="Homeodomain-like"/>
    <property type="match status" value="1"/>
</dbReference>
<dbReference type="Gene3D" id="1.10.10.60">
    <property type="entry name" value="Homeodomain-like"/>
    <property type="match status" value="1"/>
</dbReference>
<comment type="similarity">
    <text evidence="4 7">Belongs to the HD-ZIP homeobox family. Class I subfamily.</text>
</comment>